<dbReference type="EMBL" id="LR798297">
    <property type="protein sequence ID" value="CAB5222138.1"/>
    <property type="molecule type" value="Genomic_DNA"/>
</dbReference>
<proteinExistence type="predicted"/>
<sequence>MTIQVKGVAETLRDLGKINPSLKKELNKDIRAILKPMLNEINQSIPTSPPLSGMAHNGRTGWPNRKNALIKIDTRKPRRGLNETMSKVPVNIVRIVTKGAPVAIVDMAGKGGGTTSRREPKYQRPTFARSLPGDPSRFMWKNAEKTIASVEREMNDTIKAVVFRANQELMKVKI</sequence>
<organism evidence="1">
    <name type="scientific">uncultured Caudovirales phage</name>
    <dbReference type="NCBI Taxonomy" id="2100421"/>
    <lineage>
        <taxon>Viruses</taxon>
        <taxon>Duplodnaviria</taxon>
        <taxon>Heunggongvirae</taxon>
        <taxon>Uroviricota</taxon>
        <taxon>Caudoviricetes</taxon>
        <taxon>Peduoviridae</taxon>
        <taxon>Maltschvirus</taxon>
        <taxon>Maltschvirus maltsch</taxon>
    </lineage>
</organism>
<accession>A0A6J7WZ43</accession>
<protein>
    <submittedName>
        <fullName evidence="1">Uncharacterized protein</fullName>
    </submittedName>
</protein>
<name>A0A6J7WZ43_9CAUD</name>
<evidence type="ECO:0000313" key="1">
    <source>
        <dbReference type="EMBL" id="CAB5222138.1"/>
    </source>
</evidence>
<gene>
    <name evidence="1" type="ORF">UFOVP364_8</name>
</gene>
<reference evidence="1" key="1">
    <citation type="submission" date="2020-05" db="EMBL/GenBank/DDBJ databases">
        <authorList>
            <person name="Chiriac C."/>
            <person name="Salcher M."/>
            <person name="Ghai R."/>
            <person name="Kavagutti S V."/>
        </authorList>
    </citation>
    <scope>NUCLEOTIDE SEQUENCE</scope>
</reference>